<keyword evidence="5" id="KW-0653">Protein transport</keyword>
<name>A0AAE9E0S8_CAEBR</name>
<comment type="similarity">
    <text evidence="2">Belongs to the COG1 family.</text>
</comment>
<dbReference type="GO" id="GO:0017119">
    <property type="term" value="C:Golgi transport complex"/>
    <property type="evidence" value="ECO:0007669"/>
    <property type="project" value="InterPro"/>
</dbReference>
<feature type="compositionally biased region" description="Polar residues" evidence="8">
    <location>
        <begin position="316"/>
        <end position="328"/>
    </location>
</feature>
<sequence length="346" mass="38977">MQIMPTVPQVRIYFPVGRSPLTKRLRVTFGNDDNVREKVNEFCHNSWMTTTTKWSYFVKEGSLIWAPPMPADIRTRCVFQDFCKDVVDEYVTHSNLTEYLESFEGGMYALRLVMEFQTVELPDVGEVTIPIALSPSLQAILFDISCRLAEASISHLLTKKIRKLLGDHISSRLSELIGARVEELKESWHLPTRSTLQVLMDCQLLNAMFPSEKMRSVCSAIESHLDPFDVSLLSSLLAANVKLVYTRTQVLFSSIVADTFSSKEVQLPSSFSKIQDLSVHIEQPSRIPTVPRLDRTMNGDKKNGGPRLKNNKYLANPSQQGSSKSTPSLSAFYDRISSSWFGGANN</sequence>
<feature type="compositionally biased region" description="Basic and acidic residues" evidence="8">
    <location>
        <begin position="292"/>
        <end position="303"/>
    </location>
</feature>
<evidence type="ECO:0000256" key="4">
    <source>
        <dbReference type="ARBA" id="ARBA00022448"/>
    </source>
</evidence>
<evidence type="ECO:0000313" key="9">
    <source>
        <dbReference type="EMBL" id="UMM11077.1"/>
    </source>
</evidence>
<dbReference type="PANTHER" id="PTHR31658:SF0">
    <property type="entry name" value="CONSERVED OLIGOMERIC GOLGI COMPLEX SUBUNIT 1"/>
    <property type="match status" value="1"/>
</dbReference>
<keyword evidence="10" id="KW-1185">Reference proteome</keyword>
<evidence type="ECO:0000313" key="10">
    <source>
        <dbReference type="Proteomes" id="UP000829354"/>
    </source>
</evidence>
<evidence type="ECO:0000256" key="1">
    <source>
        <dbReference type="ARBA" id="ARBA00004395"/>
    </source>
</evidence>
<dbReference type="EMBL" id="CP092620">
    <property type="protein sequence ID" value="UMM11077.1"/>
    <property type="molecule type" value="Genomic_DNA"/>
</dbReference>
<dbReference type="GO" id="GO:0015031">
    <property type="term" value="P:protein transport"/>
    <property type="evidence" value="ECO:0007669"/>
    <property type="project" value="UniProtKB-KW"/>
</dbReference>
<keyword evidence="7" id="KW-0472">Membrane</keyword>
<dbReference type="InterPro" id="IPR033370">
    <property type="entry name" value="COG1"/>
</dbReference>
<evidence type="ECO:0000256" key="6">
    <source>
        <dbReference type="ARBA" id="ARBA00023034"/>
    </source>
</evidence>
<accession>A0AAE9E0S8</accession>
<dbReference type="GO" id="GO:0000139">
    <property type="term" value="C:Golgi membrane"/>
    <property type="evidence" value="ECO:0007669"/>
    <property type="project" value="UniProtKB-SubCell"/>
</dbReference>
<evidence type="ECO:0000256" key="8">
    <source>
        <dbReference type="SAM" id="MobiDB-lite"/>
    </source>
</evidence>
<proteinExistence type="inferred from homology"/>
<organism evidence="9 10">
    <name type="scientific">Caenorhabditis briggsae</name>
    <dbReference type="NCBI Taxonomy" id="6238"/>
    <lineage>
        <taxon>Eukaryota</taxon>
        <taxon>Metazoa</taxon>
        <taxon>Ecdysozoa</taxon>
        <taxon>Nematoda</taxon>
        <taxon>Chromadorea</taxon>
        <taxon>Rhabditida</taxon>
        <taxon>Rhabditina</taxon>
        <taxon>Rhabditomorpha</taxon>
        <taxon>Rhabditoidea</taxon>
        <taxon>Rhabditidae</taxon>
        <taxon>Peloderinae</taxon>
        <taxon>Caenorhabditis</taxon>
    </lineage>
</organism>
<evidence type="ECO:0000256" key="5">
    <source>
        <dbReference type="ARBA" id="ARBA00022927"/>
    </source>
</evidence>
<comment type="subcellular location">
    <subcellularLocation>
        <location evidence="1">Golgi apparatus membrane</location>
        <topology evidence="1">Peripheral membrane protein</topology>
    </subcellularLocation>
</comment>
<gene>
    <name evidence="9" type="ORF">L5515_000538</name>
</gene>
<evidence type="ECO:0000256" key="3">
    <source>
        <dbReference type="ARBA" id="ARBA00020978"/>
    </source>
</evidence>
<evidence type="ECO:0000256" key="2">
    <source>
        <dbReference type="ARBA" id="ARBA00006653"/>
    </source>
</evidence>
<dbReference type="AlphaFoldDB" id="A0AAE9E0S8"/>
<reference evidence="9 10" key="1">
    <citation type="submission" date="2022-04" db="EMBL/GenBank/DDBJ databases">
        <title>Chromosome-level reference genomes for two strains of Caenorhabditis briggsae: an improved platform for comparative genomics.</title>
        <authorList>
            <person name="Stevens L."/>
            <person name="Andersen E."/>
        </authorList>
    </citation>
    <scope>NUCLEOTIDE SEQUENCE [LARGE SCALE GENOMIC DNA]</scope>
    <source>
        <strain evidence="9">VX34</strain>
        <tissue evidence="9">Whole-organism</tissue>
    </source>
</reference>
<keyword evidence="4" id="KW-0813">Transport</keyword>
<evidence type="ECO:0000256" key="7">
    <source>
        <dbReference type="ARBA" id="ARBA00023136"/>
    </source>
</evidence>
<feature type="region of interest" description="Disordered" evidence="8">
    <location>
        <begin position="288"/>
        <end position="328"/>
    </location>
</feature>
<dbReference type="Proteomes" id="UP000829354">
    <property type="component" value="Chromosome I"/>
</dbReference>
<dbReference type="PANTHER" id="PTHR31658">
    <property type="entry name" value="CONSERVED OLIGOMERIC GOLGI COMPLEX SUBUNIT 1"/>
    <property type="match status" value="1"/>
</dbReference>
<dbReference type="GO" id="GO:0006891">
    <property type="term" value="P:intra-Golgi vesicle-mediated transport"/>
    <property type="evidence" value="ECO:0007669"/>
    <property type="project" value="InterPro"/>
</dbReference>
<protein>
    <recommendedName>
        <fullName evidence="3">Conserved oligomeric Golgi complex subunit 1</fullName>
    </recommendedName>
</protein>
<keyword evidence="6" id="KW-0333">Golgi apparatus</keyword>